<dbReference type="PANTHER" id="PTHR30249:SF0">
    <property type="entry name" value="PLASTIDAL GLYCOLATE_GLYCERATE TRANSLOCATOR 1, CHLOROPLASTIC"/>
    <property type="match status" value="1"/>
</dbReference>
<feature type="transmembrane region" description="Helical" evidence="5">
    <location>
        <begin position="285"/>
        <end position="302"/>
    </location>
</feature>
<feature type="transmembrane region" description="Helical" evidence="5">
    <location>
        <begin position="122"/>
        <end position="146"/>
    </location>
</feature>
<feature type="transmembrane region" description="Helical" evidence="5">
    <location>
        <begin position="391"/>
        <end position="410"/>
    </location>
</feature>
<feature type="transmembrane region" description="Helical" evidence="5">
    <location>
        <begin position="540"/>
        <end position="562"/>
    </location>
</feature>
<gene>
    <name evidence="6" type="ORF">WICMUC_004915</name>
</gene>
<feature type="transmembrane region" description="Helical" evidence="5">
    <location>
        <begin position="98"/>
        <end position="116"/>
    </location>
</feature>
<feature type="transmembrane region" description="Helical" evidence="5">
    <location>
        <begin position="508"/>
        <end position="528"/>
    </location>
</feature>
<dbReference type="GO" id="GO:0016020">
    <property type="term" value="C:membrane"/>
    <property type="evidence" value="ECO:0007669"/>
    <property type="project" value="UniProtKB-SubCell"/>
</dbReference>
<comment type="caution">
    <text evidence="6">The sequence shown here is derived from an EMBL/GenBank/DDBJ whole genome shotgun (WGS) entry which is preliminary data.</text>
</comment>
<evidence type="ECO:0000256" key="2">
    <source>
        <dbReference type="ARBA" id="ARBA00022692"/>
    </source>
</evidence>
<keyword evidence="7" id="KW-1185">Reference proteome</keyword>
<evidence type="ECO:0000256" key="3">
    <source>
        <dbReference type="ARBA" id="ARBA00022989"/>
    </source>
</evidence>
<feature type="transmembrane region" description="Helical" evidence="5">
    <location>
        <begin position="308"/>
        <end position="327"/>
    </location>
</feature>
<keyword evidence="4 5" id="KW-0472">Membrane</keyword>
<dbReference type="Proteomes" id="UP000769528">
    <property type="component" value="Unassembled WGS sequence"/>
</dbReference>
<dbReference type="AlphaFoldDB" id="A0A9P8PE10"/>
<reference evidence="6" key="1">
    <citation type="journal article" date="2021" name="Open Biol.">
        <title>Shared evolutionary footprints suggest mitochondrial oxidative damage underlies multiple complex I losses in fungi.</title>
        <authorList>
            <person name="Schikora-Tamarit M.A."/>
            <person name="Marcet-Houben M."/>
            <person name="Nosek J."/>
            <person name="Gabaldon T."/>
        </authorList>
    </citation>
    <scope>NUCLEOTIDE SEQUENCE</scope>
    <source>
        <strain evidence="6">CBS6341</strain>
    </source>
</reference>
<dbReference type="EMBL" id="JAEUBF010001309">
    <property type="protein sequence ID" value="KAH3670262.1"/>
    <property type="molecule type" value="Genomic_DNA"/>
</dbReference>
<evidence type="ECO:0000256" key="4">
    <source>
        <dbReference type="ARBA" id="ARBA00023136"/>
    </source>
</evidence>
<dbReference type="Pfam" id="PF04172">
    <property type="entry name" value="LrgB"/>
    <property type="match status" value="1"/>
</dbReference>
<sequence>MSQLIKDIIQGSYLGVKEIGPYILHNYFKVPIGIIITLMILYGVNEIILLTKINFPASVTCMLIIYLALVLCSKILGVQKTKKIVDIINIPGDFSLRWINIFFTPAFITLPLSQWISAREALTIAAIFVFGYFICTAVIAYFSIGLQRLLNKQRKSNVERGEELEILNDYDINGEIETSSLIEEIPNTIEQERFTSYQTYDDIPGDNENFIEQPFRNFIQAELKTNKSHQSLSLPSPTAHITRTGDSNNGVKLSINRLFCKRAVLEQSHSKNRRDVIKDFVSQKFNLIIFTILFIVSLPIYFAVNYEMFLQLSISIFTFLFILNLPLIPKYKKYFHPVLCSVCLSWFFYYLFALMKHENFLVSLAKYKTSRNYLRLFNHKTTDQWPGAGDIFSSLMDVSILSLSIPMYTYRNDLKRHFFVLFPTILLMTFSNFFIYPPLCYHLGISSERSLGYAGRSVTLALGTPFVQALDGSIPLMACTTVVSGIIGSLTCEFIFGPKCLKIKEDDYITRGATLGLNCGAIATAHLLTTDPRAAAMSSLSFVLFGTFMVVLASIVPLANIIKSWVGL</sequence>
<evidence type="ECO:0008006" key="8">
    <source>
        <dbReference type="Google" id="ProtNLM"/>
    </source>
</evidence>
<protein>
    <recommendedName>
        <fullName evidence="8">LrgB-like protein</fullName>
    </recommendedName>
</protein>
<proteinExistence type="predicted"/>
<feature type="transmembrane region" description="Helical" evidence="5">
    <location>
        <begin position="417"/>
        <end position="436"/>
    </location>
</feature>
<accession>A0A9P8PE10</accession>
<organism evidence="6 7">
    <name type="scientific">Wickerhamomyces mucosus</name>
    <dbReference type="NCBI Taxonomy" id="1378264"/>
    <lineage>
        <taxon>Eukaryota</taxon>
        <taxon>Fungi</taxon>
        <taxon>Dikarya</taxon>
        <taxon>Ascomycota</taxon>
        <taxon>Saccharomycotina</taxon>
        <taxon>Saccharomycetes</taxon>
        <taxon>Phaffomycetales</taxon>
        <taxon>Wickerhamomycetaceae</taxon>
        <taxon>Wickerhamomyces</taxon>
    </lineage>
</organism>
<keyword evidence="3 5" id="KW-1133">Transmembrane helix</keyword>
<feature type="transmembrane region" description="Helical" evidence="5">
    <location>
        <begin position="27"/>
        <end position="49"/>
    </location>
</feature>
<dbReference type="InterPro" id="IPR007300">
    <property type="entry name" value="CidB/LrgB"/>
</dbReference>
<feature type="transmembrane region" description="Helical" evidence="5">
    <location>
        <begin position="334"/>
        <end position="352"/>
    </location>
</feature>
<feature type="transmembrane region" description="Helical" evidence="5">
    <location>
        <begin position="55"/>
        <end position="77"/>
    </location>
</feature>
<reference evidence="6" key="2">
    <citation type="submission" date="2021-01" db="EMBL/GenBank/DDBJ databases">
        <authorList>
            <person name="Schikora-Tamarit M.A."/>
        </authorList>
    </citation>
    <scope>NUCLEOTIDE SEQUENCE</scope>
    <source>
        <strain evidence="6">CBS6341</strain>
    </source>
</reference>
<dbReference type="OrthoDB" id="2502820at2759"/>
<evidence type="ECO:0000256" key="5">
    <source>
        <dbReference type="SAM" id="Phobius"/>
    </source>
</evidence>
<evidence type="ECO:0000256" key="1">
    <source>
        <dbReference type="ARBA" id="ARBA00004141"/>
    </source>
</evidence>
<comment type="subcellular location">
    <subcellularLocation>
        <location evidence="1">Membrane</location>
        <topology evidence="1">Multi-pass membrane protein</topology>
    </subcellularLocation>
</comment>
<feature type="transmembrane region" description="Helical" evidence="5">
    <location>
        <begin position="474"/>
        <end position="496"/>
    </location>
</feature>
<evidence type="ECO:0000313" key="6">
    <source>
        <dbReference type="EMBL" id="KAH3670262.1"/>
    </source>
</evidence>
<keyword evidence="2 5" id="KW-0812">Transmembrane</keyword>
<dbReference type="PANTHER" id="PTHR30249">
    <property type="entry name" value="PUTATIVE SEROTONIN TRANSPORTER"/>
    <property type="match status" value="1"/>
</dbReference>
<evidence type="ECO:0000313" key="7">
    <source>
        <dbReference type="Proteomes" id="UP000769528"/>
    </source>
</evidence>
<name>A0A9P8PE10_9ASCO</name>